<sequence>MKSTTGRGGARGGGGSSYLLVAKPTHGQGKTTEPPMIRGKDHANGPRQGPRTLVRSMKSTTDRGGGGSSYLLVAKPTHGEGKTTEPPTICVARKFCCQLFMAKASPHPPSLAVVWSTTRGPSREGWGSS</sequence>
<dbReference type="HOGENOM" id="CLU_1952648_0_0_1"/>
<dbReference type="Proteomes" id="UP000011115">
    <property type="component" value="Unassembled WGS sequence"/>
</dbReference>
<dbReference type="PaxDb" id="4113-PGSC0003DMT400089545"/>
<accession>M1DID8</accession>
<evidence type="ECO:0000256" key="1">
    <source>
        <dbReference type="SAM" id="MobiDB-lite"/>
    </source>
</evidence>
<reference evidence="3" key="1">
    <citation type="journal article" date="2011" name="Nature">
        <title>Genome sequence and analysis of the tuber crop potato.</title>
        <authorList>
            <consortium name="The Potato Genome Sequencing Consortium"/>
        </authorList>
    </citation>
    <scope>NUCLEOTIDE SEQUENCE [LARGE SCALE GENOMIC DNA]</scope>
    <source>
        <strain evidence="3">cv. DM1-3 516 R44</strain>
    </source>
</reference>
<feature type="compositionally biased region" description="Gly residues" evidence="1">
    <location>
        <begin position="1"/>
        <end position="16"/>
    </location>
</feature>
<dbReference type="Gramene" id="PGSC0003DMT400089545">
    <property type="protein sequence ID" value="PGSC0003DMT400089545"/>
    <property type="gene ID" value="PGSC0003DMG400039116"/>
</dbReference>
<proteinExistence type="predicted"/>
<dbReference type="AlphaFoldDB" id="M1DID8"/>
<dbReference type="EnsemblPlants" id="PGSC0003DMT400089545">
    <property type="protein sequence ID" value="PGSC0003DMT400089545"/>
    <property type="gene ID" value="PGSC0003DMG400039116"/>
</dbReference>
<evidence type="ECO:0000313" key="2">
    <source>
        <dbReference type="EnsemblPlants" id="PGSC0003DMT400089545"/>
    </source>
</evidence>
<keyword evidence="3" id="KW-1185">Reference proteome</keyword>
<dbReference type="InParanoid" id="M1DID8"/>
<name>M1DID8_SOLTU</name>
<feature type="region of interest" description="Disordered" evidence="1">
    <location>
        <begin position="1"/>
        <end position="86"/>
    </location>
</feature>
<organism evidence="2 3">
    <name type="scientific">Solanum tuberosum</name>
    <name type="common">Potato</name>
    <dbReference type="NCBI Taxonomy" id="4113"/>
    <lineage>
        <taxon>Eukaryota</taxon>
        <taxon>Viridiplantae</taxon>
        <taxon>Streptophyta</taxon>
        <taxon>Embryophyta</taxon>
        <taxon>Tracheophyta</taxon>
        <taxon>Spermatophyta</taxon>
        <taxon>Magnoliopsida</taxon>
        <taxon>eudicotyledons</taxon>
        <taxon>Gunneridae</taxon>
        <taxon>Pentapetalae</taxon>
        <taxon>asterids</taxon>
        <taxon>lamiids</taxon>
        <taxon>Solanales</taxon>
        <taxon>Solanaceae</taxon>
        <taxon>Solanoideae</taxon>
        <taxon>Solaneae</taxon>
        <taxon>Solanum</taxon>
    </lineage>
</organism>
<reference evidence="2" key="2">
    <citation type="submission" date="2015-06" db="UniProtKB">
        <authorList>
            <consortium name="EnsemblPlants"/>
        </authorList>
    </citation>
    <scope>IDENTIFICATION</scope>
    <source>
        <strain evidence="2">DM1-3 516 R44</strain>
    </source>
</reference>
<protein>
    <submittedName>
        <fullName evidence="2">Uncharacterized protein</fullName>
    </submittedName>
</protein>
<evidence type="ECO:0000313" key="3">
    <source>
        <dbReference type="Proteomes" id="UP000011115"/>
    </source>
</evidence>